<dbReference type="EMBL" id="AFLV02000026">
    <property type="protein sequence ID" value="EKR65019.1"/>
    <property type="molecule type" value="Genomic_DNA"/>
</dbReference>
<dbReference type="AlphaFoldDB" id="A0A828Z5R3"/>
<proteinExistence type="predicted"/>
<protein>
    <submittedName>
        <fullName evidence="1">Uncharacterized protein</fullName>
    </submittedName>
</protein>
<evidence type="ECO:0000313" key="1">
    <source>
        <dbReference type="EMBL" id="EKR65019.1"/>
    </source>
</evidence>
<gene>
    <name evidence="1" type="ORF">LEP1GSC036_4429</name>
</gene>
<reference evidence="1 2" key="1">
    <citation type="submission" date="2012-10" db="EMBL/GenBank/DDBJ databases">
        <authorList>
            <person name="Harkins D.M."/>
            <person name="Durkin A.S."/>
            <person name="Brinkac L.M."/>
            <person name="Haft D.H."/>
            <person name="Selengut J.D."/>
            <person name="Sanka R."/>
            <person name="DePew J."/>
            <person name="Purushe J."/>
            <person name="Whelen A.C."/>
            <person name="Vinetz J.M."/>
            <person name="Sutton G.G."/>
            <person name="Nierman W.C."/>
            <person name="Fouts D.E."/>
        </authorList>
    </citation>
    <scope>NUCLEOTIDE SEQUENCE [LARGE SCALE GENOMIC DNA]</scope>
    <source>
        <strain evidence="1 2">2006001853</strain>
    </source>
</reference>
<comment type="caution">
    <text evidence="1">The sequence shown here is derived from an EMBL/GenBank/DDBJ whole genome shotgun (WGS) entry which is preliminary data.</text>
</comment>
<name>A0A828Z5R3_9LEPT</name>
<sequence>MGKKVFNKRYAILNSSQTKFPIFQDILILRNRLLGFINFRISLSTVPMLLR</sequence>
<dbReference type="Proteomes" id="UP000001338">
    <property type="component" value="Unassembled WGS sequence"/>
</dbReference>
<accession>A0A828Z5R3</accession>
<organism evidence="1 2">
    <name type="scientific">Leptospira weilii str. 2006001853</name>
    <dbReference type="NCBI Taxonomy" id="1001589"/>
    <lineage>
        <taxon>Bacteria</taxon>
        <taxon>Pseudomonadati</taxon>
        <taxon>Spirochaetota</taxon>
        <taxon>Spirochaetia</taxon>
        <taxon>Leptospirales</taxon>
        <taxon>Leptospiraceae</taxon>
        <taxon>Leptospira</taxon>
    </lineage>
</organism>
<evidence type="ECO:0000313" key="2">
    <source>
        <dbReference type="Proteomes" id="UP000001338"/>
    </source>
</evidence>